<dbReference type="SUPFAM" id="SSF56784">
    <property type="entry name" value="HAD-like"/>
    <property type="match status" value="1"/>
</dbReference>
<dbReference type="GO" id="GO:0005737">
    <property type="term" value="C:cytoplasm"/>
    <property type="evidence" value="ECO:0007669"/>
    <property type="project" value="UniProtKB-SubCell"/>
</dbReference>
<comment type="similarity">
    <text evidence="7">Belongs to the gmhB family.</text>
</comment>
<keyword evidence="2 7" id="KW-0963">Cytoplasm</keyword>
<evidence type="ECO:0000256" key="9">
    <source>
        <dbReference type="PIRSR" id="PIRSR004682-3"/>
    </source>
</evidence>
<name>A0A5B6TBH8_9BACT</name>
<keyword evidence="4 7" id="KW-0378">Hydrolase</keyword>
<sequence length="178" mass="19518">MENQKQHLKRKAVFLDRDGVLNVERGDYTWRTQDFEVCAGVPQALALLKEMGYLLLVVTNQAGITKGLYTKADVLACHQKLQDACGQLLDDLYMAPGHPSVSESLSRKPNSLMLERAISKYNLDPAACWLVGDQPRDLQAAAKCGISGVLVGLHPVGTHVHQEKDLLAAAQWIAGQTK</sequence>
<evidence type="ECO:0000256" key="7">
    <source>
        <dbReference type="PIRNR" id="PIRNR004682"/>
    </source>
</evidence>
<dbReference type="Pfam" id="PF13242">
    <property type="entry name" value="Hydrolase_like"/>
    <property type="match status" value="1"/>
</dbReference>
<feature type="active site" description="Nucleophile" evidence="8">
    <location>
        <position position="16"/>
    </location>
</feature>
<dbReference type="RefSeq" id="WP_149090550.1">
    <property type="nucleotide sequence ID" value="NZ_VKKY01000002.1"/>
</dbReference>
<keyword evidence="3 10" id="KW-0479">Metal-binding</keyword>
<protein>
    <recommendedName>
        <fullName evidence="6 7">D,D-heptose 1,7-bisphosphate phosphatase</fullName>
        <ecNumber evidence="7">3.1.3.-</ecNumber>
    </recommendedName>
</protein>
<dbReference type="GO" id="GO:0046872">
    <property type="term" value="F:metal ion binding"/>
    <property type="evidence" value="ECO:0007669"/>
    <property type="project" value="UniProtKB-KW"/>
</dbReference>
<gene>
    <name evidence="11" type="ORF">FOA19_09190</name>
</gene>
<dbReference type="EMBL" id="VKKY01000002">
    <property type="protein sequence ID" value="KAA3437486.1"/>
    <property type="molecule type" value="Genomic_DNA"/>
</dbReference>
<accession>A0A5B6TBH8</accession>
<dbReference type="Gene3D" id="3.40.50.1000">
    <property type="entry name" value="HAD superfamily/HAD-like"/>
    <property type="match status" value="1"/>
</dbReference>
<comment type="cofactor">
    <cofactor evidence="10">
        <name>Mg(2+)</name>
        <dbReference type="ChEBI" id="CHEBI:18420"/>
    </cofactor>
</comment>
<dbReference type="AlphaFoldDB" id="A0A5B6TBH8"/>
<reference evidence="11 12" key="1">
    <citation type="submission" date="2019-07" db="EMBL/GenBank/DDBJ databases">
        <title>Rufibacter sp. nov., isolated from lake sediment.</title>
        <authorList>
            <person name="Qu J.-H."/>
        </authorList>
    </citation>
    <scope>NUCLEOTIDE SEQUENCE [LARGE SCALE GENOMIC DNA]</scope>
    <source>
        <strain evidence="11 12">NBS58-1</strain>
    </source>
</reference>
<dbReference type="InterPro" id="IPR036412">
    <property type="entry name" value="HAD-like_sf"/>
</dbReference>
<evidence type="ECO:0000256" key="6">
    <source>
        <dbReference type="ARBA" id="ARBA00031828"/>
    </source>
</evidence>
<dbReference type="NCBIfam" id="TIGR01656">
    <property type="entry name" value="Histidinol-ppas"/>
    <property type="match status" value="1"/>
</dbReference>
<feature type="binding site" evidence="10">
    <location>
        <position position="18"/>
    </location>
    <ligand>
        <name>Mg(2+)</name>
        <dbReference type="ChEBI" id="CHEBI:18420"/>
    </ligand>
</feature>
<dbReference type="InterPro" id="IPR023214">
    <property type="entry name" value="HAD_sf"/>
</dbReference>
<dbReference type="PANTHER" id="PTHR42891">
    <property type="entry name" value="D-GLYCERO-BETA-D-MANNO-HEPTOSE-1,7-BISPHOSPHATE 7-PHOSPHATASE"/>
    <property type="match status" value="1"/>
</dbReference>
<keyword evidence="10" id="KW-0460">Magnesium</keyword>
<dbReference type="InterPro" id="IPR006549">
    <property type="entry name" value="HAD-SF_hydro_IIIA"/>
</dbReference>
<comment type="subcellular location">
    <subcellularLocation>
        <location evidence="1 7">Cytoplasm</location>
    </subcellularLocation>
</comment>
<organism evidence="11 12">
    <name type="scientific">Rufibacter hautae</name>
    <dbReference type="NCBI Taxonomy" id="2595005"/>
    <lineage>
        <taxon>Bacteria</taxon>
        <taxon>Pseudomonadati</taxon>
        <taxon>Bacteroidota</taxon>
        <taxon>Cytophagia</taxon>
        <taxon>Cytophagales</taxon>
        <taxon>Hymenobacteraceae</taxon>
        <taxon>Rufibacter</taxon>
    </lineage>
</organism>
<feature type="site" description="Contributes to substrate recognition" evidence="9">
    <location>
        <position position="107"/>
    </location>
</feature>
<evidence type="ECO:0000256" key="10">
    <source>
        <dbReference type="PIRSR" id="PIRSR004682-4"/>
    </source>
</evidence>
<dbReference type="GO" id="GO:0005975">
    <property type="term" value="P:carbohydrate metabolic process"/>
    <property type="evidence" value="ECO:0007669"/>
    <property type="project" value="InterPro"/>
</dbReference>
<dbReference type="InterPro" id="IPR004446">
    <property type="entry name" value="Heptose_bisP_phosphatase"/>
</dbReference>
<keyword evidence="5 7" id="KW-0119">Carbohydrate metabolism</keyword>
<evidence type="ECO:0000256" key="3">
    <source>
        <dbReference type="ARBA" id="ARBA00022723"/>
    </source>
</evidence>
<proteinExistence type="inferred from homology"/>
<feature type="site" description="Stabilizes the phosphoryl group" evidence="9">
    <location>
        <position position="108"/>
    </location>
</feature>
<evidence type="ECO:0000256" key="2">
    <source>
        <dbReference type="ARBA" id="ARBA00022490"/>
    </source>
</evidence>
<evidence type="ECO:0000256" key="5">
    <source>
        <dbReference type="ARBA" id="ARBA00023277"/>
    </source>
</evidence>
<dbReference type="EC" id="3.1.3.-" evidence="7"/>
<dbReference type="PIRSF" id="PIRSF004682">
    <property type="entry name" value="GmhB"/>
    <property type="match status" value="1"/>
</dbReference>
<dbReference type="GO" id="GO:0016791">
    <property type="term" value="F:phosphatase activity"/>
    <property type="evidence" value="ECO:0007669"/>
    <property type="project" value="InterPro"/>
</dbReference>
<keyword evidence="12" id="KW-1185">Reference proteome</keyword>
<dbReference type="InterPro" id="IPR006543">
    <property type="entry name" value="Histidinol-phos"/>
</dbReference>
<feature type="binding site" evidence="10">
    <location>
        <position position="133"/>
    </location>
    <ligand>
        <name>Mg(2+)</name>
        <dbReference type="ChEBI" id="CHEBI:18420"/>
    </ligand>
</feature>
<evidence type="ECO:0000256" key="8">
    <source>
        <dbReference type="PIRSR" id="PIRSR004682-1"/>
    </source>
</evidence>
<comment type="caution">
    <text evidence="11">The sequence shown here is derived from an EMBL/GenBank/DDBJ whole genome shotgun (WGS) entry which is preliminary data.</text>
</comment>
<feature type="site" description="Stabilizes the phosphoryl group" evidence="9">
    <location>
        <position position="59"/>
    </location>
</feature>
<feature type="binding site" evidence="10">
    <location>
        <position position="16"/>
    </location>
    <ligand>
        <name>Mg(2+)</name>
        <dbReference type="ChEBI" id="CHEBI:18420"/>
    </ligand>
</feature>
<dbReference type="OrthoDB" id="9813880at2"/>
<evidence type="ECO:0000313" key="11">
    <source>
        <dbReference type="EMBL" id="KAA3437486.1"/>
    </source>
</evidence>
<evidence type="ECO:0000256" key="1">
    <source>
        <dbReference type="ARBA" id="ARBA00004496"/>
    </source>
</evidence>
<dbReference type="NCBIfam" id="TIGR01662">
    <property type="entry name" value="HAD-SF-IIIA"/>
    <property type="match status" value="1"/>
</dbReference>
<dbReference type="Proteomes" id="UP000324133">
    <property type="component" value="Unassembled WGS sequence"/>
</dbReference>
<evidence type="ECO:0000313" key="12">
    <source>
        <dbReference type="Proteomes" id="UP000324133"/>
    </source>
</evidence>
<evidence type="ECO:0000256" key="4">
    <source>
        <dbReference type="ARBA" id="ARBA00022801"/>
    </source>
</evidence>
<dbReference type="PANTHER" id="PTHR42891:SF1">
    <property type="entry name" value="D-GLYCERO-BETA-D-MANNO-HEPTOSE-1,7-BISPHOSPHATE 7-PHOSPHATASE"/>
    <property type="match status" value="1"/>
</dbReference>
<feature type="active site" description="Proton donor" evidence="8">
    <location>
        <position position="18"/>
    </location>
</feature>